<dbReference type="KEGG" id="mmav:RE476_07070"/>
<dbReference type="GeneID" id="84229889"/>
<protein>
    <submittedName>
        <fullName evidence="1">Uncharacterized protein</fullName>
    </submittedName>
</protein>
<dbReference type="Proteomes" id="UP001183006">
    <property type="component" value="Chromosome"/>
</dbReference>
<organism evidence="1 2">
    <name type="scientific">Methanolobus mangrovi</name>
    <dbReference type="NCBI Taxonomy" id="3072977"/>
    <lineage>
        <taxon>Archaea</taxon>
        <taxon>Methanobacteriati</taxon>
        <taxon>Methanobacteriota</taxon>
        <taxon>Stenosarchaea group</taxon>
        <taxon>Methanomicrobia</taxon>
        <taxon>Methanosarcinales</taxon>
        <taxon>Methanosarcinaceae</taxon>
        <taxon>Methanolobus</taxon>
    </lineage>
</organism>
<accession>A0AA51UDW6</accession>
<keyword evidence="2" id="KW-1185">Reference proteome</keyword>
<name>A0AA51UDW6_9EURY</name>
<sequence length="152" mass="17146">MNIGDKLEQMRQLCKTRPLKYSDLDHLNKGSTEFLHQAGYSIEEIADALDLSVRDVANNLKGTGFTLDYKKISKFEDNLPDNMGDTITIKVPSWGNEDEELYFKAMVIQCIPRGGGCGLSIVLLEDTKFEIPLFGAKKKGDEIVVPLDWYVR</sequence>
<dbReference type="EMBL" id="CP133594">
    <property type="protein sequence ID" value="WMW21174.1"/>
    <property type="molecule type" value="Genomic_DNA"/>
</dbReference>
<dbReference type="AlphaFoldDB" id="A0AA51UDW6"/>
<evidence type="ECO:0000313" key="1">
    <source>
        <dbReference type="EMBL" id="WMW21174.1"/>
    </source>
</evidence>
<gene>
    <name evidence="1" type="ORF">RE476_07070</name>
</gene>
<dbReference type="RefSeq" id="WP_309306960.1">
    <property type="nucleotide sequence ID" value="NZ_CP133594.1"/>
</dbReference>
<proteinExistence type="predicted"/>
<evidence type="ECO:0000313" key="2">
    <source>
        <dbReference type="Proteomes" id="UP001183006"/>
    </source>
</evidence>
<reference evidence="1" key="1">
    <citation type="submission" date="2023-08" db="EMBL/GenBank/DDBJ databases">
        <title>Methanolobus mangrovi sp. nov. and Methanolobus sediminis sp. nov, two novel methylotrophic methanogens isolated from mangrove sediments in China.</title>
        <authorList>
            <person name="Zhou J."/>
        </authorList>
    </citation>
    <scope>NUCLEOTIDE SEQUENCE</scope>
    <source>
        <strain evidence="1">FTZ2</strain>
    </source>
</reference>